<keyword evidence="2 5" id="KW-0479">Metal-binding</keyword>
<feature type="domain" description="Fe2OG dioxygenase" evidence="7">
    <location>
        <begin position="176"/>
        <end position="293"/>
    </location>
</feature>
<name>A0A9W9UVW5_PENBR</name>
<evidence type="ECO:0000256" key="1">
    <source>
        <dbReference type="ARBA" id="ARBA00008056"/>
    </source>
</evidence>
<keyword evidence="4 5" id="KW-0408">Iron</keyword>
<dbReference type="Pfam" id="PF03171">
    <property type="entry name" value="2OG-FeII_Oxy"/>
    <property type="match status" value="1"/>
</dbReference>
<reference evidence="8" key="2">
    <citation type="journal article" date="2023" name="IMA Fungus">
        <title>Comparative genomic study of the Penicillium genus elucidates a diverse pangenome and 15 lateral gene transfer events.</title>
        <authorList>
            <person name="Petersen C."/>
            <person name="Sorensen T."/>
            <person name="Nielsen M.R."/>
            <person name="Sondergaard T.E."/>
            <person name="Sorensen J.L."/>
            <person name="Fitzpatrick D.A."/>
            <person name="Frisvad J.C."/>
            <person name="Nielsen K.L."/>
        </authorList>
    </citation>
    <scope>NUCLEOTIDE SEQUENCE</scope>
    <source>
        <strain evidence="8">IBT 35675</strain>
    </source>
</reference>
<keyword evidence="9" id="KW-1185">Reference proteome</keyword>
<evidence type="ECO:0000313" key="9">
    <source>
        <dbReference type="Proteomes" id="UP001148299"/>
    </source>
</evidence>
<comment type="similarity">
    <text evidence="1 5">Belongs to the iron/ascorbate-dependent oxidoreductase family.</text>
</comment>
<protein>
    <recommendedName>
        <fullName evidence="7">Fe2OG dioxygenase domain-containing protein</fullName>
    </recommendedName>
</protein>
<dbReference type="PROSITE" id="PS51471">
    <property type="entry name" value="FE2OG_OXY"/>
    <property type="match status" value="1"/>
</dbReference>
<feature type="compositionally biased region" description="Basic and acidic residues" evidence="6">
    <location>
        <begin position="369"/>
        <end position="387"/>
    </location>
</feature>
<dbReference type="EMBL" id="JAPZBR010000003">
    <property type="protein sequence ID" value="KAJ5357325.1"/>
    <property type="molecule type" value="Genomic_DNA"/>
</dbReference>
<dbReference type="InterPro" id="IPR044861">
    <property type="entry name" value="IPNS-like_FE2OG_OXY"/>
</dbReference>
<dbReference type="SUPFAM" id="SSF51197">
    <property type="entry name" value="Clavaminate synthase-like"/>
    <property type="match status" value="1"/>
</dbReference>
<dbReference type="InterPro" id="IPR026992">
    <property type="entry name" value="DIOX_N"/>
</dbReference>
<evidence type="ECO:0000256" key="5">
    <source>
        <dbReference type="RuleBase" id="RU003682"/>
    </source>
</evidence>
<reference evidence="8" key="1">
    <citation type="submission" date="2022-12" db="EMBL/GenBank/DDBJ databases">
        <authorList>
            <person name="Petersen C."/>
        </authorList>
    </citation>
    <scope>NUCLEOTIDE SEQUENCE</scope>
    <source>
        <strain evidence="8">IBT 35675</strain>
    </source>
</reference>
<organism evidence="8 9">
    <name type="scientific">Penicillium brevicompactum</name>
    <dbReference type="NCBI Taxonomy" id="5074"/>
    <lineage>
        <taxon>Eukaryota</taxon>
        <taxon>Fungi</taxon>
        <taxon>Dikarya</taxon>
        <taxon>Ascomycota</taxon>
        <taxon>Pezizomycotina</taxon>
        <taxon>Eurotiomycetes</taxon>
        <taxon>Eurotiomycetidae</taxon>
        <taxon>Eurotiales</taxon>
        <taxon>Aspergillaceae</taxon>
        <taxon>Penicillium</taxon>
    </lineage>
</organism>
<dbReference type="Gene3D" id="2.60.120.330">
    <property type="entry name" value="B-lactam Antibiotic, Isopenicillin N Synthase, Chain"/>
    <property type="match status" value="1"/>
</dbReference>
<comment type="caution">
    <text evidence="8">The sequence shown here is derived from an EMBL/GenBank/DDBJ whole genome shotgun (WGS) entry which is preliminary data.</text>
</comment>
<dbReference type="GO" id="GO:0046872">
    <property type="term" value="F:metal ion binding"/>
    <property type="evidence" value="ECO:0007669"/>
    <property type="project" value="UniProtKB-KW"/>
</dbReference>
<dbReference type="GO" id="GO:0044283">
    <property type="term" value="P:small molecule biosynthetic process"/>
    <property type="evidence" value="ECO:0007669"/>
    <property type="project" value="UniProtKB-ARBA"/>
</dbReference>
<dbReference type="Pfam" id="PF14226">
    <property type="entry name" value="DIOX_N"/>
    <property type="match status" value="1"/>
</dbReference>
<dbReference type="InterPro" id="IPR027443">
    <property type="entry name" value="IPNS-like_sf"/>
</dbReference>
<sequence length="395" mass="43616">MSENFDSLPIIDFEDALSPSTKPQFLSALRHALVKVGFFYLKNHPVPRQVQQDLLRTSGDFFSLPSDKKAEVNMANTKSFRGYTGLGNERTAAKADERETFWAGLHEIVGSSELPVWYNLVGPNQWPEEEVALGFRKSVEAYLSEIERLSKTFTGLVAEALDTDPSVFTKFFRKPCMSGMKIAAYPAPDPSQGADTQFQGVGPHKDGSFLTYLLQGTEHSSLEVQNRSGEWIPAPPVPGTLVVNIGRSLEALTQGVCVATTHRVNLTCNQYSGNQSGSGQLGTRLSFPFFQMFGFDVTQEDIQINIPEHITSLRDASVRSDAESFFADLFKTVIGEAFMINALTSHPEVGKRWYPEALAEALQKQEEGKRLDNAKSLDHPSALDDVKSQATEIVA</sequence>
<dbReference type="PANTHER" id="PTHR10209:SF812">
    <property type="entry name" value="2OG-FE(II) OXYGENASE FAMILY, PUTATIVE (AFU_ORTHOLOGUE AFUA_3G14880)-RELATED"/>
    <property type="match status" value="1"/>
</dbReference>
<dbReference type="AlphaFoldDB" id="A0A9W9UVW5"/>
<evidence type="ECO:0000256" key="4">
    <source>
        <dbReference type="ARBA" id="ARBA00023004"/>
    </source>
</evidence>
<evidence type="ECO:0000256" key="2">
    <source>
        <dbReference type="ARBA" id="ARBA00022723"/>
    </source>
</evidence>
<accession>A0A9W9UVW5</accession>
<proteinExistence type="inferred from homology"/>
<dbReference type="InterPro" id="IPR005123">
    <property type="entry name" value="Oxoglu/Fe-dep_dioxygenase_dom"/>
</dbReference>
<dbReference type="Proteomes" id="UP001148299">
    <property type="component" value="Unassembled WGS sequence"/>
</dbReference>
<evidence type="ECO:0000313" key="8">
    <source>
        <dbReference type="EMBL" id="KAJ5357325.1"/>
    </source>
</evidence>
<keyword evidence="3 5" id="KW-0560">Oxidoreductase</keyword>
<evidence type="ECO:0000256" key="3">
    <source>
        <dbReference type="ARBA" id="ARBA00023002"/>
    </source>
</evidence>
<evidence type="ECO:0000259" key="7">
    <source>
        <dbReference type="PROSITE" id="PS51471"/>
    </source>
</evidence>
<gene>
    <name evidence="8" type="ORF">N7541_004483</name>
</gene>
<feature type="region of interest" description="Disordered" evidence="6">
    <location>
        <begin position="369"/>
        <end position="395"/>
    </location>
</feature>
<dbReference type="GO" id="GO:0016491">
    <property type="term" value="F:oxidoreductase activity"/>
    <property type="evidence" value="ECO:0007669"/>
    <property type="project" value="UniProtKB-KW"/>
</dbReference>
<evidence type="ECO:0000256" key="6">
    <source>
        <dbReference type="SAM" id="MobiDB-lite"/>
    </source>
</evidence>
<dbReference type="PANTHER" id="PTHR10209">
    <property type="entry name" value="OXIDOREDUCTASE, 2OG-FE II OXYGENASE FAMILY PROTEIN"/>
    <property type="match status" value="1"/>
</dbReference>